<keyword evidence="4" id="KW-1185">Reference proteome</keyword>
<dbReference type="CDD" id="cd02511">
    <property type="entry name" value="Beta4Glucosyltransferase"/>
    <property type="match status" value="1"/>
</dbReference>
<evidence type="ECO:0000259" key="2">
    <source>
        <dbReference type="Pfam" id="PF00535"/>
    </source>
</evidence>
<proteinExistence type="predicted"/>
<dbReference type="AlphaFoldDB" id="A0A329LZM6"/>
<dbReference type="Pfam" id="PF13432">
    <property type="entry name" value="TPR_16"/>
    <property type="match status" value="1"/>
</dbReference>
<accession>A0A329LZM6</accession>
<evidence type="ECO:0000256" key="1">
    <source>
        <dbReference type="PROSITE-ProRule" id="PRU00339"/>
    </source>
</evidence>
<dbReference type="Gene3D" id="3.90.550.10">
    <property type="entry name" value="Spore Coat Polysaccharide Biosynthesis Protein SpsA, Chain A"/>
    <property type="match status" value="1"/>
</dbReference>
<reference evidence="3 4" key="1">
    <citation type="journal article" date="2009" name="Int. J. Syst. Evol. Microbiol.">
        <title>Paenibacillus contaminans sp. nov., isolated from a contaminated laboratory plate.</title>
        <authorList>
            <person name="Chou J.H."/>
            <person name="Lee J.H."/>
            <person name="Lin M.C."/>
            <person name="Chang P.S."/>
            <person name="Arun A.B."/>
            <person name="Young C.C."/>
            <person name="Chen W.M."/>
        </authorList>
    </citation>
    <scope>NUCLEOTIDE SEQUENCE [LARGE SCALE GENOMIC DNA]</scope>
    <source>
        <strain evidence="3 4">CKOBP-6</strain>
    </source>
</reference>
<dbReference type="InterPro" id="IPR001173">
    <property type="entry name" value="Glyco_trans_2-like"/>
</dbReference>
<gene>
    <name evidence="3" type="ORF">DQG23_34725</name>
</gene>
<dbReference type="EMBL" id="QMFB01000033">
    <property type="protein sequence ID" value="RAV12486.1"/>
    <property type="molecule type" value="Genomic_DNA"/>
</dbReference>
<dbReference type="SMART" id="SM00028">
    <property type="entry name" value="TPR"/>
    <property type="match status" value="3"/>
</dbReference>
<name>A0A329LZM6_9BACL</name>
<dbReference type="Pfam" id="PF00535">
    <property type="entry name" value="Glycos_transf_2"/>
    <property type="match status" value="1"/>
</dbReference>
<dbReference type="SUPFAM" id="SSF48452">
    <property type="entry name" value="TPR-like"/>
    <property type="match status" value="2"/>
</dbReference>
<sequence length="493" mass="54597">MREENPMITASQASIAALLKEKDFAGAERAAAAHLRQFPLDAQSWVLLGEALLHRGYGETAGRVFERAQLLDPHAAWADTARAAVGQAPAGDMRIDIEAMLDVPRVTVAAAILAKDEIRCIDRCLRSLLGAVDEIVVIDCGSTDGTREAASAFPGVKLVTFEWCDDFAAARNAGLPHIESDWVIWVDADESLWPEDRANIRTAAGLFGKLAQLVIINAGVQEHQNGDAGIKYNRSRMFPLNRGLRYKGRVHEQIGGAEGLSARDPIGKPVLIRFHHDGYEPSVMKQKQKLARNVRLLEMMLREEPDNPGWLFFYGRDMLGTGDCGKAQEALRAAERHAPASPHFSRIAEVRLLLAFTHLQAGELEEAESACRRALESIPDFPDALVMLAEIELKRAYRLVQSAESRLRKAKDVYPSYRGVVEASPDSAGWKSDYLLAEVARFAGKQAQAKLMYEKVLERLPEYEPAHKRIARIEEQRLLLNGVPVRRSPAASD</sequence>
<dbReference type="InterPro" id="IPR029044">
    <property type="entry name" value="Nucleotide-diphossugar_trans"/>
</dbReference>
<feature type="domain" description="Glycosyltransferase 2-like" evidence="2">
    <location>
        <begin position="112"/>
        <end position="195"/>
    </location>
</feature>
<dbReference type="InterPro" id="IPR019734">
    <property type="entry name" value="TPR_rpt"/>
</dbReference>
<dbReference type="PROSITE" id="PS50005">
    <property type="entry name" value="TPR"/>
    <property type="match status" value="1"/>
</dbReference>
<feature type="repeat" description="TPR" evidence="1">
    <location>
        <begin position="42"/>
        <end position="75"/>
    </location>
</feature>
<dbReference type="PANTHER" id="PTHR43630">
    <property type="entry name" value="POLY-BETA-1,6-N-ACETYL-D-GLUCOSAMINE SYNTHASE"/>
    <property type="match status" value="1"/>
</dbReference>
<dbReference type="Gene3D" id="1.25.40.10">
    <property type="entry name" value="Tetratricopeptide repeat domain"/>
    <property type="match status" value="1"/>
</dbReference>
<evidence type="ECO:0000313" key="4">
    <source>
        <dbReference type="Proteomes" id="UP000250369"/>
    </source>
</evidence>
<dbReference type="PANTHER" id="PTHR43630:SF2">
    <property type="entry name" value="GLYCOSYLTRANSFERASE"/>
    <property type="match status" value="1"/>
</dbReference>
<protein>
    <recommendedName>
        <fullName evidence="2">Glycosyltransferase 2-like domain-containing protein</fullName>
    </recommendedName>
</protein>
<dbReference type="InterPro" id="IPR011990">
    <property type="entry name" value="TPR-like_helical_dom_sf"/>
</dbReference>
<dbReference type="SUPFAM" id="SSF53448">
    <property type="entry name" value="Nucleotide-diphospho-sugar transferases"/>
    <property type="match status" value="1"/>
</dbReference>
<comment type="caution">
    <text evidence="3">The sequence shown here is derived from an EMBL/GenBank/DDBJ whole genome shotgun (WGS) entry which is preliminary data.</text>
</comment>
<evidence type="ECO:0000313" key="3">
    <source>
        <dbReference type="EMBL" id="RAV12486.1"/>
    </source>
</evidence>
<keyword evidence="1" id="KW-0802">TPR repeat</keyword>
<dbReference type="Pfam" id="PF13428">
    <property type="entry name" value="TPR_14"/>
    <property type="match status" value="1"/>
</dbReference>
<organism evidence="3 4">
    <name type="scientific">Paenibacillus contaminans</name>
    <dbReference type="NCBI Taxonomy" id="450362"/>
    <lineage>
        <taxon>Bacteria</taxon>
        <taxon>Bacillati</taxon>
        <taxon>Bacillota</taxon>
        <taxon>Bacilli</taxon>
        <taxon>Bacillales</taxon>
        <taxon>Paenibacillaceae</taxon>
        <taxon>Paenibacillus</taxon>
    </lineage>
</organism>
<dbReference type="Proteomes" id="UP000250369">
    <property type="component" value="Unassembled WGS sequence"/>
</dbReference>